<dbReference type="OrthoDB" id="10014877at2"/>
<keyword evidence="1" id="KW-0812">Transmembrane</keyword>
<dbReference type="AlphaFoldDB" id="A0A1P8K1C7"/>
<gene>
    <name evidence="2" type="ORF">RD110_23590</name>
</gene>
<keyword evidence="3" id="KW-1185">Reference proteome</keyword>
<protein>
    <submittedName>
        <fullName evidence="2">Uncharacterized protein</fullName>
    </submittedName>
</protein>
<dbReference type="Proteomes" id="UP000186609">
    <property type="component" value="Chromosome"/>
</dbReference>
<proteinExistence type="predicted"/>
<sequence>MSTRSPLHLAIAAAVLALRPGRADAHGAVEGMNSFYAGLFHPFINLPQLLVLLGLGIWLGQTPPLRLKAPLLAFSLCSAAALFATTRLPAFMTPPAMLVALSLAFGLLIATAARPHRWLSTLMATAAALAVGLDSGVDGQPAPGALTLILLGTWIGTTVAVANLAYYTAICPERRWVQIGIRIAGSWLTAASVLVLAFHLRA</sequence>
<name>A0A1P8K1C7_9BURK</name>
<dbReference type="EMBL" id="CP019236">
    <property type="protein sequence ID" value="APW39814.1"/>
    <property type="molecule type" value="Genomic_DNA"/>
</dbReference>
<dbReference type="Pfam" id="PF04955">
    <property type="entry name" value="HupE_UreJ"/>
    <property type="match status" value="1"/>
</dbReference>
<feature type="transmembrane region" description="Helical" evidence="1">
    <location>
        <begin position="179"/>
        <end position="200"/>
    </location>
</feature>
<feature type="transmembrane region" description="Helical" evidence="1">
    <location>
        <begin position="96"/>
        <end position="113"/>
    </location>
</feature>
<evidence type="ECO:0000313" key="3">
    <source>
        <dbReference type="Proteomes" id="UP000186609"/>
    </source>
</evidence>
<dbReference type="RefSeq" id="WP_076202534.1">
    <property type="nucleotide sequence ID" value="NZ_CP019236.1"/>
</dbReference>
<keyword evidence="1" id="KW-1133">Transmembrane helix</keyword>
<feature type="transmembrane region" description="Helical" evidence="1">
    <location>
        <begin position="143"/>
        <end position="167"/>
    </location>
</feature>
<dbReference type="KEGG" id="rhy:RD110_23590"/>
<keyword evidence="1" id="KW-0472">Membrane</keyword>
<accession>A0A1P8K1C7</accession>
<organism evidence="2 3">
    <name type="scientific">Rhodoferax koreensis</name>
    <dbReference type="NCBI Taxonomy" id="1842727"/>
    <lineage>
        <taxon>Bacteria</taxon>
        <taxon>Pseudomonadati</taxon>
        <taxon>Pseudomonadota</taxon>
        <taxon>Betaproteobacteria</taxon>
        <taxon>Burkholderiales</taxon>
        <taxon>Comamonadaceae</taxon>
        <taxon>Rhodoferax</taxon>
    </lineage>
</organism>
<feature type="transmembrane region" description="Helical" evidence="1">
    <location>
        <begin position="39"/>
        <end position="59"/>
    </location>
</feature>
<feature type="transmembrane region" description="Helical" evidence="1">
    <location>
        <begin position="71"/>
        <end position="90"/>
    </location>
</feature>
<reference evidence="2 3" key="1">
    <citation type="submission" date="2017-01" db="EMBL/GenBank/DDBJ databases">
        <authorList>
            <person name="Mah S.A."/>
            <person name="Swanson W.J."/>
            <person name="Moy G.W."/>
            <person name="Vacquier V.D."/>
        </authorList>
    </citation>
    <scope>NUCLEOTIDE SEQUENCE [LARGE SCALE GENOMIC DNA]</scope>
    <source>
        <strain evidence="2 3">DCY110</strain>
    </source>
</reference>
<dbReference type="InterPro" id="IPR007038">
    <property type="entry name" value="HupE_UreJ"/>
</dbReference>
<evidence type="ECO:0000256" key="1">
    <source>
        <dbReference type="SAM" id="Phobius"/>
    </source>
</evidence>
<evidence type="ECO:0000313" key="2">
    <source>
        <dbReference type="EMBL" id="APW39814.1"/>
    </source>
</evidence>